<evidence type="ECO:0000256" key="1">
    <source>
        <dbReference type="ARBA" id="ARBA00000642"/>
    </source>
</evidence>
<dbReference type="PROSITE" id="PS00111">
    <property type="entry name" value="PGLYCERATE_KINASE"/>
    <property type="match status" value="1"/>
</dbReference>
<accession>A0ABU4PPF7</accession>
<keyword evidence="12" id="KW-1185">Reference proteome</keyword>
<gene>
    <name evidence="9" type="primary">pgk</name>
    <name evidence="11" type="ORF">SIL82_12140</name>
</gene>
<feature type="binding site" evidence="9">
    <location>
        <begin position="24"/>
        <end position="26"/>
    </location>
    <ligand>
        <name>substrate</name>
    </ligand>
</feature>
<dbReference type="GO" id="GO:0004618">
    <property type="term" value="F:phosphoglycerate kinase activity"/>
    <property type="evidence" value="ECO:0007669"/>
    <property type="project" value="UniProtKB-EC"/>
</dbReference>
<evidence type="ECO:0000256" key="6">
    <source>
        <dbReference type="ARBA" id="ARBA00022741"/>
    </source>
</evidence>
<feature type="binding site" evidence="9">
    <location>
        <position position="151"/>
    </location>
    <ligand>
        <name>substrate</name>
    </ligand>
</feature>
<keyword evidence="9" id="KW-0324">Glycolysis</keyword>
<proteinExistence type="inferred from homology"/>
<keyword evidence="7 9" id="KW-0418">Kinase</keyword>
<dbReference type="HAMAP" id="MF_00145">
    <property type="entry name" value="Phosphoglyc_kinase"/>
    <property type="match status" value="1"/>
</dbReference>
<evidence type="ECO:0000256" key="8">
    <source>
        <dbReference type="ARBA" id="ARBA00022840"/>
    </source>
</evidence>
<feature type="binding site" evidence="9">
    <location>
        <begin position="353"/>
        <end position="356"/>
    </location>
    <ligand>
        <name>ATP</name>
        <dbReference type="ChEBI" id="CHEBI:30616"/>
    </ligand>
</feature>
<comment type="pathway">
    <text evidence="9">Carbohydrate degradation; glycolysis; pyruvate from D-glyceraldehyde 3-phosphate: step 2/5.</text>
</comment>
<comment type="similarity">
    <text evidence="2 9 10">Belongs to the phosphoglycerate kinase family.</text>
</comment>
<comment type="subcellular location">
    <subcellularLocation>
        <location evidence="9">Cytoplasm</location>
    </subcellularLocation>
</comment>
<evidence type="ECO:0000256" key="10">
    <source>
        <dbReference type="RuleBase" id="RU000532"/>
    </source>
</evidence>
<dbReference type="InterPro" id="IPR015911">
    <property type="entry name" value="Phosphoglycerate_kinase_CS"/>
</dbReference>
<evidence type="ECO:0000256" key="2">
    <source>
        <dbReference type="ARBA" id="ARBA00008982"/>
    </source>
</evidence>
<comment type="caution">
    <text evidence="9">Lacks conserved residue(s) required for the propagation of feature annotation.</text>
</comment>
<evidence type="ECO:0000313" key="11">
    <source>
        <dbReference type="EMBL" id="MDX5985013.1"/>
    </source>
</evidence>
<dbReference type="SUPFAM" id="SSF53748">
    <property type="entry name" value="Phosphoglycerate kinase"/>
    <property type="match status" value="1"/>
</dbReference>
<comment type="catalytic activity">
    <reaction evidence="1 9 10">
        <text>(2R)-3-phosphoglycerate + ATP = (2R)-3-phospho-glyceroyl phosphate + ADP</text>
        <dbReference type="Rhea" id="RHEA:14801"/>
        <dbReference type="ChEBI" id="CHEBI:30616"/>
        <dbReference type="ChEBI" id="CHEBI:57604"/>
        <dbReference type="ChEBI" id="CHEBI:58272"/>
        <dbReference type="ChEBI" id="CHEBI:456216"/>
        <dbReference type="EC" id="2.7.2.3"/>
    </reaction>
</comment>
<dbReference type="InterPro" id="IPR015824">
    <property type="entry name" value="Phosphoglycerate_kinase_N"/>
</dbReference>
<feature type="binding site" evidence="9">
    <location>
        <position position="323"/>
    </location>
    <ligand>
        <name>ATP</name>
        <dbReference type="ChEBI" id="CHEBI:30616"/>
    </ligand>
</feature>
<dbReference type="PANTHER" id="PTHR11406:SF23">
    <property type="entry name" value="PHOSPHOGLYCERATE KINASE 1, CHLOROPLASTIC-RELATED"/>
    <property type="match status" value="1"/>
</dbReference>
<dbReference type="InterPro" id="IPR036043">
    <property type="entry name" value="Phosphoglycerate_kinase_sf"/>
</dbReference>
<dbReference type="Proteomes" id="UP001279660">
    <property type="component" value="Unassembled WGS sequence"/>
</dbReference>
<feature type="binding site" evidence="9">
    <location>
        <begin position="62"/>
        <end position="65"/>
    </location>
    <ligand>
        <name>substrate</name>
    </ligand>
</feature>
<evidence type="ECO:0000256" key="7">
    <source>
        <dbReference type="ARBA" id="ARBA00022777"/>
    </source>
</evidence>
<dbReference type="EC" id="2.7.2.3" evidence="4 9"/>
<dbReference type="PANTHER" id="PTHR11406">
    <property type="entry name" value="PHOSPHOGLYCERATE KINASE"/>
    <property type="match status" value="1"/>
</dbReference>
<dbReference type="PIRSF" id="PIRSF000724">
    <property type="entry name" value="Pgk"/>
    <property type="match status" value="1"/>
</dbReference>
<evidence type="ECO:0000256" key="9">
    <source>
        <dbReference type="HAMAP-Rule" id="MF_00145"/>
    </source>
</evidence>
<keyword evidence="9" id="KW-0963">Cytoplasm</keyword>
<dbReference type="InterPro" id="IPR001576">
    <property type="entry name" value="Phosphoglycerate_kinase"/>
</dbReference>
<dbReference type="Pfam" id="PF00162">
    <property type="entry name" value="PGK"/>
    <property type="match status" value="1"/>
</dbReference>
<comment type="caution">
    <text evidence="11">The sequence shown here is derived from an EMBL/GenBank/DDBJ whole genome shotgun (WGS) entry which is preliminary data.</text>
</comment>
<name>A0ABU4PPF7_9SPHN</name>
<sequence>MTRAFKTLDDMGDVHGKRVLVREDLNVPMHDGAVSDDTRLRATVPTVTELADKGAIVLILAHFGRPKGVPSAELSLKQLVGPYAVVLGRPVTYVDWEGDAAAVAALQPGDIAVLENTRFFGGEEKNDPAVVERFAALGDLYVNDAFSAAHRAHASTEGLAHTLPAFAGRAMEAELDALDKALGNPEHPVAAVVGGAKVSTKLDVLKHLVTKVDHLIIGGGMANTFLAARGVDVGKSLCEHDLTGTAEEIFEAADSANCTIHLPYDVVVAKEFRANPPVRTVNVHEVAADEMILDIGPAATEALADVLKNCRTLVWNGPLGAFETPPFDTATVALAKTAAALTKSGSLVSVAGGGDTVAALNQAGVADDFTFVSTAGGAFLEWMEGKDLPGVAALSRAGDQLCGAGGAGSRNSGTSSALSESRSNAAALAYRTWPERSMI</sequence>
<dbReference type="Gene3D" id="3.40.50.1260">
    <property type="entry name" value="Phosphoglycerate kinase, N-terminal domain"/>
    <property type="match status" value="2"/>
</dbReference>
<protein>
    <recommendedName>
        <fullName evidence="4 9">Phosphoglycerate kinase</fullName>
        <ecNumber evidence="4 9">2.7.2.3</ecNumber>
    </recommendedName>
</protein>
<reference evidence="11 12" key="1">
    <citation type="submission" date="2023-11" db="EMBL/GenBank/DDBJ databases">
        <title>MicrobeMod: A computational toolkit for identifying prokaryotic methylation and restriction-modification with nanopore sequencing.</title>
        <authorList>
            <person name="Crits-Christoph A."/>
            <person name="Kang S.C."/>
            <person name="Lee H."/>
            <person name="Ostrov N."/>
        </authorList>
    </citation>
    <scope>NUCLEOTIDE SEQUENCE [LARGE SCALE GENOMIC DNA]</scope>
    <source>
        <strain evidence="11 12">ATCC 14820</strain>
    </source>
</reference>
<evidence type="ECO:0000256" key="5">
    <source>
        <dbReference type="ARBA" id="ARBA00022679"/>
    </source>
</evidence>
<dbReference type="EMBL" id="JAWXXV010000001">
    <property type="protein sequence ID" value="MDX5985013.1"/>
    <property type="molecule type" value="Genomic_DNA"/>
</dbReference>
<evidence type="ECO:0000256" key="3">
    <source>
        <dbReference type="ARBA" id="ARBA00011245"/>
    </source>
</evidence>
<feature type="binding site" evidence="9">
    <location>
        <position position="118"/>
    </location>
    <ligand>
        <name>substrate</name>
    </ligand>
</feature>
<evidence type="ECO:0000313" key="12">
    <source>
        <dbReference type="Proteomes" id="UP001279660"/>
    </source>
</evidence>
<evidence type="ECO:0000256" key="4">
    <source>
        <dbReference type="ARBA" id="ARBA00013061"/>
    </source>
</evidence>
<keyword evidence="6 9" id="KW-0547">Nucleotide-binding</keyword>
<feature type="binding site" evidence="9">
    <location>
        <position position="201"/>
    </location>
    <ligand>
        <name>ATP</name>
        <dbReference type="ChEBI" id="CHEBI:30616"/>
    </ligand>
</feature>
<feature type="binding site" evidence="9">
    <location>
        <position position="39"/>
    </location>
    <ligand>
        <name>substrate</name>
    </ligand>
</feature>
<organism evidence="11 12">
    <name type="scientific">Sphingomonas echinoides</name>
    <dbReference type="NCBI Taxonomy" id="59803"/>
    <lineage>
        <taxon>Bacteria</taxon>
        <taxon>Pseudomonadati</taxon>
        <taxon>Pseudomonadota</taxon>
        <taxon>Alphaproteobacteria</taxon>
        <taxon>Sphingomonadales</taxon>
        <taxon>Sphingomonadaceae</taxon>
        <taxon>Sphingomonas</taxon>
    </lineage>
</organism>
<keyword evidence="8 9" id="KW-0067">ATP-binding</keyword>
<keyword evidence="5 9" id="KW-0808">Transferase</keyword>
<dbReference type="PRINTS" id="PR00477">
    <property type="entry name" value="PHGLYCKINASE"/>
</dbReference>
<dbReference type="RefSeq" id="WP_010402573.1">
    <property type="nucleotide sequence ID" value="NZ_JAWXXV010000001.1"/>
</dbReference>
<comment type="subunit">
    <text evidence="3 9">Monomer.</text>
</comment>